<dbReference type="PANTHER" id="PTHR35562">
    <property type="entry name" value="DNA ENDONUCLEASE SMRA-RELATED"/>
    <property type="match status" value="1"/>
</dbReference>
<dbReference type="SUPFAM" id="SSF160443">
    <property type="entry name" value="SMR domain-like"/>
    <property type="match status" value="1"/>
</dbReference>
<keyword evidence="3" id="KW-0255">Endonuclease</keyword>
<comment type="caution">
    <text evidence="3">The sequence shown here is derived from an EMBL/GenBank/DDBJ whole genome shotgun (WGS) entry which is preliminary data.</text>
</comment>
<dbReference type="PROSITE" id="PS50828">
    <property type="entry name" value="SMR"/>
    <property type="match status" value="1"/>
</dbReference>
<protein>
    <submittedName>
        <fullName evidence="3">DNA-nicking endonuclease, Smr domain</fullName>
    </submittedName>
</protein>
<keyword evidence="4" id="KW-1185">Reference proteome</keyword>
<feature type="domain" description="Smr" evidence="2">
    <location>
        <begin position="110"/>
        <end position="207"/>
    </location>
</feature>
<feature type="region of interest" description="Disordered" evidence="1">
    <location>
        <begin position="26"/>
        <end position="89"/>
    </location>
</feature>
<gene>
    <name evidence="3" type="ORF">SAMN05660686_02109</name>
</gene>
<evidence type="ECO:0000259" key="2">
    <source>
        <dbReference type="PROSITE" id="PS50828"/>
    </source>
</evidence>
<name>A0A8G2BHD4_9PROT</name>
<proteinExistence type="predicted"/>
<dbReference type="OrthoDB" id="7165597at2"/>
<reference evidence="3 4" key="1">
    <citation type="submission" date="2016-10" db="EMBL/GenBank/DDBJ databases">
        <authorList>
            <person name="Varghese N."/>
            <person name="Submissions S."/>
        </authorList>
    </citation>
    <scope>NUCLEOTIDE SEQUENCE [LARGE SCALE GENOMIC DNA]</scope>
    <source>
        <strain evidence="3 4">DSM 18839</strain>
    </source>
</reference>
<feature type="compositionally biased region" description="Basic and acidic residues" evidence="1">
    <location>
        <begin position="26"/>
        <end position="38"/>
    </location>
</feature>
<evidence type="ECO:0000313" key="3">
    <source>
        <dbReference type="EMBL" id="SDF73175.1"/>
    </source>
</evidence>
<dbReference type="AlphaFoldDB" id="A0A8G2BHD4"/>
<feature type="compositionally biased region" description="Pro residues" evidence="1">
    <location>
        <begin position="41"/>
        <end position="50"/>
    </location>
</feature>
<dbReference type="PANTHER" id="PTHR35562:SF2">
    <property type="entry name" value="DNA ENDONUCLEASE SMRA-RELATED"/>
    <property type="match status" value="1"/>
</dbReference>
<accession>A0A8G2BHD4</accession>
<dbReference type="Gene3D" id="3.30.1370.110">
    <property type="match status" value="1"/>
</dbReference>
<dbReference type="EMBL" id="FNBW01000006">
    <property type="protein sequence ID" value="SDF73175.1"/>
    <property type="molecule type" value="Genomic_DNA"/>
</dbReference>
<dbReference type="InterPro" id="IPR002625">
    <property type="entry name" value="Smr_dom"/>
</dbReference>
<sequence>MAGPRKPRRPSTDELDLFGKVLKDATRIESDRHAEHAVAPEPLPIPPPEKPATLQKPAGTVAYSPPPPPPAPPEIAPSDLRDLAHGGAPGMDRRLQLRLKRGQLPIEARIDLHGLSREKAHVTLNGFLARQEALGRRCVLVITGKGRPDWQAPRYDVPWGRDDREIGVIRRALPGWLGDYPNKERILAFTPAQPQDGGKGAWYVLLRRRRDRTRGGLDET</sequence>
<dbReference type="Proteomes" id="UP000198615">
    <property type="component" value="Unassembled WGS sequence"/>
</dbReference>
<keyword evidence="3" id="KW-0378">Hydrolase</keyword>
<organism evidence="3 4">
    <name type="scientific">Thalassobaculum litoreum DSM 18839</name>
    <dbReference type="NCBI Taxonomy" id="1123362"/>
    <lineage>
        <taxon>Bacteria</taxon>
        <taxon>Pseudomonadati</taxon>
        <taxon>Pseudomonadota</taxon>
        <taxon>Alphaproteobacteria</taxon>
        <taxon>Rhodospirillales</taxon>
        <taxon>Thalassobaculaceae</taxon>
        <taxon>Thalassobaculum</taxon>
    </lineage>
</organism>
<evidence type="ECO:0000256" key="1">
    <source>
        <dbReference type="SAM" id="MobiDB-lite"/>
    </source>
</evidence>
<evidence type="ECO:0000313" key="4">
    <source>
        <dbReference type="Proteomes" id="UP000198615"/>
    </source>
</evidence>
<dbReference type="InterPro" id="IPR036063">
    <property type="entry name" value="Smr_dom_sf"/>
</dbReference>
<dbReference type="Pfam" id="PF01713">
    <property type="entry name" value="Smr"/>
    <property type="match status" value="1"/>
</dbReference>
<feature type="compositionally biased region" description="Pro residues" evidence="1">
    <location>
        <begin position="64"/>
        <end position="75"/>
    </location>
</feature>
<keyword evidence="3" id="KW-0540">Nuclease</keyword>
<dbReference type="GO" id="GO:0004519">
    <property type="term" value="F:endonuclease activity"/>
    <property type="evidence" value="ECO:0007669"/>
    <property type="project" value="UniProtKB-KW"/>
</dbReference>